<dbReference type="Proteomes" id="UP000430508">
    <property type="component" value="Chromosome"/>
</dbReference>
<evidence type="ECO:0000313" key="2">
    <source>
        <dbReference type="EMBL" id="QHA00954.1"/>
    </source>
</evidence>
<evidence type="ECO:0000259" key="1">
    <source>
        <dbReference type="Pfam" id="PF07872"/>
    </source>
</evidence>
<organism evidence="2 3">
    <name type="scientific">Dehalobacter restrictus</name>
    <dbReference type="NCBI Taxonomy" id="55583"/>
    <lineage>
        <taxon>Bacteria</taxon>
        <taxon>Bacillati</taxon>
        <taxon>Bacillota</taxon>
        <taxon>Clostridia</taxon>
        <taxon>Eubacteriales</taxon>
        <taxon>Desulfitobacteriaceae</taxon>
        <taxon>Dehalobacter</taxon>
    </lineage>
</organism>
<evidence type="ECO:0000313" key="3">
    <source>
        <dbReference type="Proteomes" id="UP000430508"/>
    </source>
</evidence>
<accession>A0A857DI36</accession>
<name>A0A857DI36_9FIRM</name>
<dbReference type="InterPro" id="IPR012454">
    <property type="entry name" value="DUF1659"/>
</dbReference>
<protein>
    <submittedName>
        <fullName evidence="2">DUF1659 domain-containing protein</fullName>
    </submittedName>
</protein>
<dbReference type="EMBL" id="CP046996">
    <property type="protein sequence ID" value="QHA00954.1"/>
    <property type="molecule type" value="Genomic_DNA"/>
</dbReference>
<dbReference type="RefSeq" id="WP_019225885.1">
    <property type="nucleotide sequence ID" value="NZ_CP046996.1"/>
</dbReference>
<dbReference type="Pfam" id="PF07872">
    <property type="entry name" value="DUF1659"/>
    <property type="match status" value="1"/>
</dbReference>
<dbReference type="AlphaFoldDB" id="A0A857DI36"/>
<reference evidence="2 3" key="1">
    <citation type="submission" date="2019-12" db="EMBL/GenBank/DDBJ databases">
        <title>Sequence classification of anaerobic respiratory reductive dehalogenases: First we see many, then we see few.</title>
        <authorList>
            <person name="Molenda O."/>
            <person name="Puentes Jacome L.A."/>
            <person name="Cao X."/>
            <person name="Nesbo C.L."/>
            <person name="Tang S."/>
            <person name="Morson N."/>
            <person name="Patron J."/>
            <person name="Lomheim L."/>
            <person name="Wishart D.S."/>
            <person name="Edwards E.A."/>
        </authorList>
    </citation>
    <scope>NUCLEOTIDE SEQUENCE [LARGE SCALE GENOMIC DNA]</scope>
    <source>
        <strain evidence="2 3">12DCA</strain>
    </source>
</reference>
<feature type="domain" description="DUF1659" evidence="1">
    <location>
        <begin position="4"/>
        <end position="73"/>
    </location>
</feature>
<proteinExistence type="predicted"/>
<sequence>MAAIAVSLNSILAARYQTGGTTPAGDPEIKKKSINYVKPDAAVQDLFDVITALYGLSQNPVANVLLQKNYELIDEE</sequence>
<gene>
    <name evidence="2" type="ORF">GQ588_10070</name>
</gene>